<keyword evidence="10" id="KW-1185">Reference proteome</keyword>
<keyword evidence="5" id="KW-0804">Transcription</keyword>
<gene>
    <name evidence="9" type="ORF">BN000_01594</name>
</gene>
<protein>
    <recommendedName>
        <fullName evidence="6">Probable hydrogen peroxide-inducible genes activator</fullName>
    </recommendedName>
</protein>
<evidence type="ECO:0000256" key="1">
    <source>
        <dbReference type="ARBA" id="ARBA00009437"/>
    </source>
</evidence>
<dbReference type="RefSeq" id="WP_090419699.1">
    <property type="nucleotide sequence ID" value="NZ_CTEC01000001.1"/>
</dbReference>
<dbReference type="SUPFAM" id="SSF46785">
    <property type="entry name" value="Winged helix' DNA-binding domain"/>
    <property type="match status" value="1"/>
</dbReference>
<comment type="function">
    <text evidence="7">Required for the induction the katG gene for catalase. Involved in the response to hydrogen peroxide.</text>
</comment>
<dbReference type="PROSITE" id="PS50931">
    <property type="entry name" value="HTH_LYSR"/>
    <property type="match status" value="1"/>
</dbReference>
<keyword evidence="2" id="KW-0805">Transcription regulation</keyword>
<evidence type="ECO:0000256" key="5">
    <source>
        <dbReference type="ARBA" id="ARBA00023163"/>
    </source>
</evidence>
<evidence type="ECO:0000256" key="2">
    <source>
        <dbReference type="ARBA" id="ARBA00023015"/>
    </source>
</evidence>
<dbReference type="GO" id="GO:0003700">
    <property type="term" value="F:DNA-binding transcription factor activity"/>
    <property type="evidence" value="ECO:0007669"/>
    <property type="project" value="InterPro"/>
</dbReference>
<keyword evidence="3" id="KW-0238">DNA-binding</keyword>
<dbReference type="InterPro" id="IPR000847">
    <property type="entry name" value="LysR_HTH_N"/>
</dbReference>
<sequence length="309" mass="33635">MELRQLRYFVAVAEELHFGRAAQRVHISGPALSQQIIAMERELGADLFVRDRRSVRLTEAGRTLLADARRILSLADDATARLQRAAARSTPVRLGYVSWLPDDITTLVGRAADLRVDDWVLPSHTQADRVAEGTLDIALAWVTAGQVEERGLSAHLLRAEPLHAVSPGVSSTEPVAAQRISVLVDADESAWSSWNRYAREFAADTGARVIAIDDGGITGDAFHAHVRRIGAAVLASPKRHTAALPPSLGERPVAEPVPLWTWSLLHRRDDDRAGVRGAVDALLAVARARAWPAPPAGPWWAPADDPHLR</sequence>
<accession>A0A0U1D5Z3</accession>
<dbReference type="InterPro" id="IPR036388">
    <property type="entry name" value="WH-like_DNA-bd_sf"/>
</dbReference>
<dbReference type="AlphaFoldDB" id="A0A0U1D5Z3"/>
<dbReference type="PANTHER" id="PTHR30346:SF0">
    <property type="entry name" value="HCA OPERON TRANSCRIPTIONAL ACTIVATOR HCAR"/>
    <property type="match status" value="1"/>
</dbReference>
<evidence type="ECO:0000256" key="6">
    <source>
        <dbReference type="ARBA" id="ARBA00040885"/>
    </source>
</evidence>
<dbReference type="Gene3D" id="1.10.10.10">
    <property type="entry name" value="Winged helix-like DNA-binding domain superfamily/Winged helix DNA-binding domain"/>
    <property type="match status" value="1"/>
</dbReference>
<dbReference type="FunFam" id="1.10.10.10:FF:000001">
    <property type="entry name" value="LysR family transcriptional regulator"/>
    <property type="match status" value="1"/>
</dbReference>
<keyword evidence="4" id="KW-0010">Activator</keyword>
<dbReference type="PANTHER" id="PTHR30346">
    <property type="entry name" value="TRANSCRIPTIONAL DUAL REGULATOR HCAR-RELATED"/>
    <property type="match status" value="1"/>
</dbReference>
<name>A0A0U1D5Z3_9MYCO</name>
<reference evidence="10" key="1">
    <citation type="submission" date="2015-03" db="EMBL/GenBank/DDBJ databases">
        <authorList>
            <person name="Urmite Genomes"/>
        </authorList>
    </citation>
    <scope>NUCLEOTIDE SEQUENCE [LARGE SCALE GENOMIC DNA]</scope>
    <source>
        <strain evidence="10">CSUR P1344</strain>
    </source>
</reference>
<dbReference type="EMBL" id="CTEC01000001">
    <property type="protein sequence ID" value="CQD07873.1"/>
    <property type="molecule type" value="Genomic_DNA"/>
</dbReference>
<dbReference type="Pfam" id="PF00126">
    <property type="entry name" value="HTH_1"/>
    <property type="match status" value="1"/>
</dbReference>
<comment type="similarity">
    <text evidence="1">Belongs to the LysR transcriptional regulatory family.</text>
</comment>
<evidence type="ECO:0000259" key="8">
    <source>
        <dbReference type="PROSITE" id="PS50931"/>
    </source>
</evidence>
<evidence type="ECO:0000256" key="4">
    <source>
        <dbReference type="ARBA" id="ARBA00023159"/>
    </source>
</evidence>
<dbReference type="InterPro" id="IPR036390">
    <property type="entry name" value="WH_DNA-bd_sf"/>
</dbReference>
<dbReference type="PRINTS" id="PR00039">
    <property type="entry name" value="HTHLYSR"/>
</dbReference>
<organism evidence="9 10">
    <name type="scientific">Mycobacterium europaeum</name>
    <dbReference type="NCBI Taxonomy" id="761804"/>
    <lineage>
        <taxon>Bacteria</taxon>
        <taxon>Bacillati</taxon>
        <taxon>Actinomycetota</taxon>
        <taxon>Actinomycetes</taxon>
        <taxon>Mycobacteriales</taxon>
        <taxon>Mycobacteriaceae</taxon>
        <taxon>Mycobacterium</taxon>
        <taxon>Mycobacterium simiae complex</taxon>
    </lineage>
</organism>
<dbReference type="Proteomes" id="UP000199601">
    <property type="component" value="Unassembled WGS sequence"/>
</dbReference>
<feature type="domain" description="HTH lysR-type" evidence="8">
    <location>
        <begin position="1"/>
        <end position="58"/>
    </location>
</feature>
<proteinExistence type="inferred from homology"/>
<dbReference type="GO" id="GO:0032993">
    <property type="term" value="C:protein-DNA complex"/>
    <property type="evidence" value="ECO:0007669"/>
    <property type="project" value="TreeGrafter"/>
</dbReference>
<dbReference type="GO" id="GO:0003677">
    <property type="term" value="F:DNA binding"/>
    <property type="evidence" value="ECO:0007669"/>
    <property type="project" value="UniProtKB-KW"/>
</dbReference>
<evidence type="ECO:0000256" key="3">
    <source>
        <dbReference type="ARBA" id="ARBA00023125"/>
    </source>
</evidence>
<evidence type="ECO:0000313" key="10">
    <source>
        <dbReference type="Proteomes" id="UP000199601"/>
    </source>
</evidence>
<evidence type="ECO:0000256" key="7">
    <source>
        <dbReference type="ARBA" id="ARBA00056658"/>
    </source>
</evidence>
<dbReference type="SUPFAM" id="SSF53850">
    <property type="entry name" value="Periplasmic binding protein-like II"/>
    <property type="match status" value="1"/>
</dbReference>
<evidence type="ECO:0000313" key="9">
    <source>
        <dbReference type="EMBL" id="CQD07873.1"/>
    </source>
</evidence>